<evidence type="ECO:0000313" key="2">
    <source>
        <dbReference type="Proteomes" id="UP000593565"/>
    </source>
</evidence>
<dbReference type="Proteomes" id="UP000593565">
    <property type="component" value="Unassembled WGS sequence"/>
</dbReference>
<accession>A0A7J6A8U9</accession>
<evidence type="ECO:0000313" key="1">
    <source>
        <dbReference type="EMBL" id="KAF4079314.1"/>
    </source>
</evidence>
<dbReference type="AlphaFoldDB" id="A0A7J6A8U9"/>
<proteinExistence type="predicted"/>
<gene>
    <name evidence="1" type="ORF">AMELA_G00191810</name>
</gene>
<name>A0A7J6A8U9_AMEME</name>
<keyword evidence="2" id="KW-1185">Reference proteome</keyword>
<comment type="caution">
    <text evidence="1">The sequence shown here is derived from an EMBL/GenBank/DDBJ whole genome shotgun (WGS) entry which is preliminary data.</text>
</comment>
<protein>
    <submittedName>
        <fullName evidence="1">Uncharacterized protein</fullName>
    </submittedName>
</protein>
<reference evidence="1 2" key="1">
    <citation type="submission" date="2020-02" db="EMBL/GenBank/DDBJ databases">
        <title>A chromosome-scale genome assembly of the black bullhead catfish (Ameiurus melas).</title>
        <authorList>
            <person name="Wen M."/>
            <person name="Zham M."/>
            <person name="Cabau C."/>
            <person name="Klopp C."/>
            <person name="Donnadieu C."/>
            <person name="Roques C."/>
            <person name="Bouchez O."/>
            <person name="Lampietro C."/>
            <person name="Jouanno E."/>
            <person name="Herpin A."/>
            <person name="Louis A."/>
            <person name="Berthelot C."/>
            <person name="Parey E."/>
            <person name="Roest-Crollius H."/>
            <person name="Braasch I."/>
            <person name="Postlethwait J."/>
            <person name="Robinson-Rechavi M."/>
            <person name="Echchiki A."/>
            <person name="Begum T."/>
            <person name="Montfort J."/>
            <person name="Schartl M."/>
            <person name="Bobe J."/>
            <person name="Guiguen Y."/>
        </authorList>
    </citation>
    <scope>NUCLEOTIDE SEQUENCE [LARGE SCALE GENOMIC DNA]</scope>
    <source>
        <strain evidence="1">M_S1</strain>
        <tissue evidence="1">Blood</tissue>
    </source>
</reference>
<organism evidence="1 2">
    <name type="scientific">Ameiurus melas</name>
    <name type="common">Black bullhead</name>
    <name type="synonym">Silurus melas</name>
    <dbReference type="NCBI Taxonomy" id="219545"/>
    <lineage>
        <taxon>Eukaryota</taxon>
        <taxon>Metazoa</taxon>
        <taxon>Chordata</taxon>
        <taxon>Craniata</taxon>
        <taxon>Vertebrata</taxon>
        <taxon>Euteleostomi</taxon>
        <taxon>Actinopterygii</taxon>
        <taxon>Neopterygii</taxon>
        <taxon>Teleostei</taxon>
        <taxon>Ostariophysi</taxon>
        <taxon>Siluriformes</taxon>
        <taxon>Ictaluridae</taxon>
        <taxon>Ameiurus</taxon>
    </lineage>
</organism>
<sequence length="68" mass="7893">MTLTFAEVAYWQNVPEGYMQQRLQTSLTEFWSMYLNDELPGPHGPLAVLWFGAVSSRIYPDSRHKWSG</sequence>
<dbReference type="EMBL" id="JAAGNN010000016">
    <property type="protein sequence ID" value="KAF4079314.1"/>
    <property type="molecule type" value="Genomic_DNA"/>
</dbReference>